<dbReference type="SUPFAM" id="SSF51735">
    <property type="entry name" value="NAD(P)-binding Rossmann-fold domains"/>
    <property type="match status" value="1"/>
</dbReference>
<dbReference type="InterPro" id="IPR015955">
    <property type="entry name" value="Lactate_DH/Glyco_Ohase_4_C"/>
</dbReference>
<name>A0A1M5BP50_9CLOT</name>
<feature type="binding site" evidence="9">
    <location>
        <position position="202"/>
    </location>
    <ligand>
        <name>Mn(2+)</name>
        <dbReference type="ChEBI" id="CHEBI:29035"/>
    </ligand>
</feature>
<keyword evidence="6 9" id="KW-0464">Manganese</keyword>
<comment type="subunit">
    <text evidence="2">Homotetramer.</text>
</comment>
<dbReference type="Proteomes" id="UP000184423">
    <property type="component" value="Unassembled WGS sequence"/>
</dbReference>
<evidence type="ECO:0000256" key="6">
    <source>
        <dbReference type="ARBA" id="ARBA00023211"/>
    </source>
</evidence>
<reference evidence="14" key="1">
    <citation type="submission" date="2016-11" db="EMBL/GenBank/DDBJ databases">
        <authorList>
            <person name="Varghese N."/>
            <person name="Submissions S."/>
        </authorList>
    </citation>
    <scope>NUCLEOTIDE SEQUENCE [LARGE SCALE GENOMIC DNA]</scope>
    <source>
        <strain evidence="14">DSM 10124</strain>
    </source>
</reference>
<evidence type="ECO:0000259" key="12">
    <source>
        <dbReference type="Pfam" id="PF11975"/>
    </source>
</evidence>
<dbReference type="Pfam" id="PF11975">
    <property type="entry name" value="Glyco_hydro_4C"/>
    <property type="match status" value="1"/>
</dbReference>
<keyword evidence="9" id="KW-0170">Cobalt</keyword>
<gene>
    <name evidence="13" type="ORF">SAMN02746091_02537</name>
</gene>
<evidence type="ECO:0000313" key="13">
    <source>
        <dbReference type="EMBL" id="SHF44403.1"/>
    </source>
</evidence>
<keyword evidence="9" id="KW-0533">Nickel</keyword>
<dbReference type="GO" id="GO:0005975">
    <property type="term" value="P:carbohydrate metabolic process"/>
    <property type="evidence" value="ECO:0007669"/>
    <property type="project" value="InterPro"/>
</dbReference>
<sequence>MKKDLKITIIGGGSSYTPEIIEGFIKRHDTLPVKEIWLVDIEEGKEKLEIVGNLAKRMVKKAQIDCTVNLTLDRKDALKGSDFVVTQFRVGLMDARIRDEKIPLRYNCIGQETTGAGGFAKALRTIPVILDICKDMEKICPDAWLINFTNPSGIITETVLKHTNIKVIGLCNVPVLMHMVAAEAVGAKSKDEVFVHFAGLNHLVWGRKIYYQGKDVTSQVVEKIVNGMKFTTRNIAEMGWIKEQIKDLNMLPCPYHRYYYLTYKMLQEEIESAKTIGTRGEIVKKVEKELFEIYKDPNLAEKPKQLEQRGGQYYSDAACELINSIYNDKRIIMTVNTRNNGAIADLPDDVAIETSCVITKQGAIPLNTGHVEVQIRGLLQVIKAYEELTIEAAIKGDYNKALQALTMHPLVTSAEVAKKILDDIIKENIDYLPQFKVYN</sequence>
<protein>
    <submittedName>
        <fullName evidence="13">6-phospho-beta-glucosidase</fullName>
    </submittedName>
</protein>
<dbReference type="EMBL" id="FQVG01000079">
    <property type="protein sequence ID" value="SHF44403.1"/>
    <property type="molecule type" value="Genomic_DNA"/>
</dbReference>
<organism evidence="13 14">
    <name type="scientific">Caloramator proteoclasticus DSM 10124</name>
    <dbReference type="NCBI Taxonomy" id="1121262"/>
    <lineage>
        <taxon>Bacteria</taxon>
        <taxon>Bacillati</taxon>
        <taxon>Bacillota</taxon>
        <taxon>Clostridia</taxon>
        <taxon>Eubacteriales</taxon>
        <taxon>Clostridiaceae</taxon>
        <taxon>Caloramator</taxon>
    </lineage>
</organism>
<dbReference type="AlphaFoldDB" id="A0A1M5BP50"/>
<keyword evidence="5 11" id="KW-0520">NAD</keyword>
<evidence type="ECO:0000256" key="2">
    <source>
        <dbReference type="ARBA" id="ARBA00011881"/>
    </source>
</evidence>
<dbReference type="InterPro" id="IPR019802">
    <property type="entry name" value="GlycHydrolase_4_CS"/>
</dbReference>
<feature type="binding site" evidence="8">
    <location>
        <position position="150"/>
    </location>
    <ligand>
        <name>substrate</name>
    </ligand>
</feature>
<dbReference type="GO" id="GO:0046872">
    <property type="term" value="F:metal ion binding"/>
    <property type="evidence" value="ECO:0007669"/>
    <property type="project" value="UniProtKB-KW"/>
</dbReference>
<evidence type="ECO:0000256" key="9">
    <source>
        <dbReference type="PIRSR" id="PIRSR601088-3"/>
    </source>
</evidence>
<comment type="similarity">
    <text evidence="1 11">Belongs to the glycosyl hydrolase 4 family.</text>
</comment>
<dbReference type="Pfam" id="PF02056">
    <property type="entry name" value="Glyco_hydro_4"/>
    <property type="match status" value="1"/>
</dbReference>
<dbReference type="GO" id="GO:0004553">
    <property type="term" value="F:hydrolase activity, hydrolyzing O-glycosyl compounds"/>
    <property type="evidence" value="ECO:0007669"/>
    <property type="project" value="InterPro"/>
</dbReference>
<dbReference type="SUPFAM" id="SSF56327">
    <property type="entry name" value="LDH C-terminal domain-like"/>
    <property type="match status" value="1"/>
</dbReference>
<dbReference type="CDD" id="cd05296">
    <property type="entry name" value="GH4_P_beta_glucosidase"/>
    <property type="match status" value="1"/>
</dbReference>
<evidence type="ECO:0000256" key="8">
    <source>
        <dbReference type="PIRSR" id="PIRSR601088-2"/>
    </source>
</evidence>
<dbReference type="RefSeq" id="WP_073250203.1">
    <property type="nucleotide sequence ID" value="NZ_FQVG01000079.1"/>
</dbReference>
<accession>A0A1M5BP50</accession>
<evidence type="ECO:0000256" key="3">
    <source>
        <dbReference type="ARBA" id="ARBA00022723"/>
    </source>
</evidence>
<dbReference type="PRINTS" id="PR00732">
    <property type="entry name" value="GLHYDRLASE4"/>
</dbReference>
<evidence type="ECO:0000256" key="7">
    <source>
        <dbReference type="ARBA" id="ARBA00023295"/>
    </source>
</evidence>
<evidence type="ECO:0000313" key="14">
    <source>
        <dbReference type="Proteomes" id="UP000184423"/>
    </source>
</evidence>
<feature type="domain" description="Glycosyl hydrolase family 4 C-terminal" evidence="12">
    <location>
        <begin position="197"/>
        <end position="411"/>
    </location>
</feature>
<dbReference type="InterPro" id="IPR036291">
    <property type="entry name" value="NAD(P)-bd_dom_sf"/>
</dbReference>
<keyword evidence="9" id="KW-0408">Iron</keyword>
<dbReference type="InterPro" id="IPR022616">
    <property type="entry name" value="Glyco_hydro_4_C"/>
</dbReference>
<dbReference type="PROSITE" id="PS01324">
    <property type="entry name" value="GLYCOSYL_HYDROL_F4"/>
    <property type="match status" value="1"/>
</dbReference>
<evidence type="ECO:0000256" key="11">
    <source>
        <dbReference type="RuleBase" id="RU361152"/>
    </source>
</evidence>
<feature type="site" description="Increases basicity of active site Tyr" evidence="10">
    <location>
        <position position="112"/>
    </location>
</feature>
<evidence type="ECO:0000256" key="1">
    <source>
        <dbReference type="ARBA" id="ARBA00010141"/>
    </source>
</evidence>
<dbReference type="Gene3D" id="3.90.110.10">
    <property type="entry name" value="Lactate dehydrogenase/glycoside hydrolase, family 4, C-terminal"/>
    <property type="match status" value="1"/>
</dbReference>
<evidence type="ECO:0000256" key="5">
    <source>
        <dbReference type="ARBA" id="ARBA00023027"/>
    </source>
</evidence>
<feature type="binding site" evidence="8">
    <location>
        <position position="96"/>
    </location>
    <ligand>
        <name>substrate</name>
    </ligand>
</feature>
<dbReference type="GO" id="GO:0016616">
    <property type="term" value="F:oxidoreductase activity, acting on the CH-OH group of donors, NAD or NADP as acceptor"/>
    <property type="evidence" value="ECO:0007669"/>
    <property type="project" value="InterPro"/>
</dbReference>
<evidence type="ECO:0000256" key="10">
    <source>
        <dbReference type="PIRSR" id="PIRSR601088-4"/>
    </source>
</evidence>
<keyword evidence="7 11" id="KW-0326">Glycosidase</keyword>
<dbReference type="PANTHER" id="PTHR32092:SF5">
    <property type="entry name" value="6-PHOSPHO-BETA-GLUCOSIDASE"/>
    <property type="match status" value="1"/>
</dbReference>
<dbReference type="Gene3D" id="3.40.50.720">
    <property type="entry name" value="NAD(P)-binding Rossmann-like Domain"/>
    <property type="match status" value="1"/>
</dbReference>
<keyword evidence="14" id="KW-1185">Reference proteome</keyword>
<keyword evidence="3 9" id="KW-0479">Metal-binding</keyword>
<evidence type="ECO:0000256" key="4">
    <source>
        <dbReference type="ARBA" id="ARBA00022801"/>
    </source>
</evidence>
<comment type="cofactor">
    <cofactor evidence="11">
        <name>NAD(+)</name>
        <dbReference type="ChEBI" id="CHEBI:57540"/>
    </cofactor>
    <text evidence="11">Binds 1 NAD(+) per subunit.</text>
</comment>
<keyword evidence="4 11" id="KW-0378">Hydrolase</keyword>
<feature type="binding site" evidence="9">
    <location>
        <position position="171"/>
    </location>
    <ligand>
        <name>Mn(2+)</name>
        <dbReference type="ChEBI" id="CHEBI:29035"/>
    </ligand>
</feature>
<dbReference type="PANTHER" id="PTHR32092">
    <property type="entry name" value="6-PHOSPHO-BETA-GLUCOSIDASE-RELATED"/>
    <property type="match status" value="1"/>
</dbReference>
<dbReference type="InterPro" id="IPR001088">
    <property type="entry name" value="Glyco_hydro_4"/>
</dbReference>
<proteinExistence type="inferred from homology"/>